<accession>A0ACC0VR56</accession>
<evidence type="ECO:0000313" key="2">
    <source>
        <dbReference type="Proteomes" id="UP001163321"/>
    </source>
</evidence>
<reference evidence="1 2" key="1">
    <citation type="journal article" date="2022" name="bioRxiv">
        <title>The genome of the oomycete Peronosclerospora sorghi, a cosmopolitan pathogen of maize and sorghum, is inflated with dispersed pseudogenes.</title>
        <authorList>
            <person name="Fletcher K."/>
            <person name="Martin F."/>
            <person name="Isakeit T."/>
            <person name="Cavanaugh K."/>
            <person name="Magill C."/>
            <person name="Michelmore R."/>
        </authorList>
    </citation>
    <scope>NUCLEOTIDE SEQUENCE [LARGE SCALE GENOMIC DNA]</scope>
    <source>
        <strain evidence="1">P6</strain>
    </source>
</reference>
<keyword evidence="2" id="KW-1185">Reference proteome</keyword>
<protein>
    <submittedName>
        <fullName evidence="1">Uncharacterized protein</fullName>
    </submittedName>
</protein>
<dbReference type="Proteomes" id="UP001163321">
    <property type="component" value="Chromosome 7"/>
</dbReference>
<sequence length="427" mass="47909">MDKEAFLDKVALSDAVNLAHGCVALNKMDVRGFFLLTEALFRQKRHEDAGLKKARVAVLNEFLKQSDDSDEEVLNKGESIDQKCVESADINQSEGDKNISLLSVQSAKHMHTHVDSNEISINKSENSETQEPCVSSQDGTRSGSSRCLKLARLAALYACSKMLNTVMLISMLVMCIYRSRLKERVARFTQDWMNGSTDKLGALAWSPRVAIVILLFMEIFGQQDVRLICVVYMVTAMLVVNVLRTLAGEHAKLWGEGGRLKLDAYVTALTYWVVWRGEWTDTLRLLGPVFIDSGGVILGSVTSFELQEVCRRGKFYQARNNFTETVTYLMRSLFVHYAHVLSKIKSITLFADIDAATQKIHRICCGATVDAAAVESLILSKTVQHRYLICCRYRDLFKQILTECVKNTSEYGVLLHILSSPLEQVEA</sequence>
<name>A0ACC0VR56_9STRA</name>
<comment type="caution">
    <text evidence="1">The sequence shown here is derived from an EMBL/GenBank/DDBJ whole genome shotgun (WGS) entry which is preliminary data.</text>
</comment>
<organism evidence="1 2">
    <name type="scientific">Peronosclerospora sorghi</name>
    <dbReference type="NCBI Taxonomy" id="230839"/>
    <lineage>
        <taxon>Eukaryota</taxon>
        <taxon>Sar</taxon>
        <taxon>Stramenopiles</taxon>
        <taxon>Oomycota</taxon>
        <taxon>Peronosporomycetes</taxon>
        <taxon>Peronosporales</taxon>
        <taxon>Peronosporaceae</taxon>
        <taxon>Peronosclerospora</taxon>
    </lineage>
</organism>
<dbReference type="EMBL" id="CM047586">
    <property type="protein sequence ID" value="KAI9908954.1"/>
    <property type="molecule type" value="Genomic_DNA"/>
</dbReference>
<gene>
    <name evidence="1" type="ORF">PsorP6_014981</name>
</gene>
<proteinExistence type="predicted"/>
<evidence type="ECO:0000313" key="1">
    <source>
        <dbReference type="EMBL" id="KAI9908954.1"/>
    </source>
</evidence>